<evidence type="ECO:0000313" key="2">
    <source>
        <dbReference type="EMBL" id="HIU21663.1"/>
    </source>
</evidence>
<proteinExistence type="predicted"/>
<dbReference type="Gene3D" id="2.30.40.10">
    <property type="entry name" value="Urease, subunit C, domain 1"/>
    <property type="match status" value="1"/>
</dbReference>
<dbReference type="InterPro" id="IPR006680">
    <property type="entry name" value="Amidohydro-rel"/>
</dbReference>
<evidence type="ECO:0000313" key="3">
    <source>
        <dbReference type="Proteomes" id="UP000824088"/>
    </source>
</evidence>
<reference evidence="2" key="1">
    <citation type="submission" date="2020-10" db="EMBL/GenBank/DDBJ databases">
        <authorList>
            <person name="Gilroy R."/>
        </authorList>
    </citation>
    <scope>NUCLEOTIDE SEQUENCE</scope>
    <source>
        <strain evidence="2">1063</strain>
    </source>
</reference>
<dbReference type="AlphaFoldDB" id="A0A9D1HTZ1"/>
<dbReference type="Proteomes" id="UP000824088">
    <property type="component" value="Unassembled WGS sequence"/>
</dbReference>
<accession>A0A9D1HTZ1</accession>
<dbReference type="GO" id="GO:0016810">
    <property type="term" value="F:hydrolase activity, acting on carbon-nitrogen (but not peptide) bonds"/>
    <property type="evidence" value="ECO:0007669"/>
    <property type="project" value="InterPro"/>
</dbReference>
<dbReference type="PANTHER" id="PTHR43135:SF3">
    <property type="entry name" value="ALPHA-D-RIBOSE 1-METHYLPHOSPHONATE 5-TRIPHOSPHATE DIPHOSPHATASE"/>
    <property type="match status" value="1"/>
</dbReference>
<dbReference type="PANTHER" id="PTHR43135">
    <property type="entry name" value="ALPHA-D-RIBOSE 1-METHYLPHOSPHONATE 5-TRIPHOSPHATE DIPHOSPHATASE"/>
    <property type="match status" value="1"/>
</dbReference>
<dbReference type="Gene3D" id="3.20.20.140">
    <property type="entry name" value="Metal-dependent hydrolases"/>
    <property type="match status" value="1"/>
</dbReference>
<comment type="caution">
    <text evidence="2">The sequence shown here is derived from an EMBL/GenBank/DDBJ whole genome shotgun (WGS) entry which is preliminary data.</text>
</comment>
<dbReference type="InterPro" id="IPR011059">
    <property type="entry name" value="Metal-dep_hydrolase_composite"/>
</dbReference>
<gene>
    <name evidence="2" type="ORF">IAD51_05490</name>
</gene>
<evidence type="ECO:0000259" key="1">
    <source>
        <dbReference type="Pfam" id="PF01979"/>
    </source>
</evidence>
<dbReference type="Pfam" id="PF01979">
    <property type="entry name" value="Amidohydro_1"/>
    <property type="match status" value="1"/>
</dbReference>
<organism evidence="2 3">
    <name type="scientific">Candidatus Limadaptatus stercorigallinarum</name>
    <dbReference type="NCBI Taxonomy" id="2840845"/>
    <lineage>
        <taxon>Bacteria</taxon>
        <taxon>Bacillati</taxon>
        <taxon>Bacillota</taxon>
        <taxon>Clostridia</taxon>
        <taxon>Eubacteriales</taxon>
        <taxon>Candidatus Limadaptatus</taxon>
    </lineage>
</organism>
<protein>
    <submittedName>
        <fullName evidence="2">Amidohydrolase family protein</fullName>
    </submittedName>
</protein>
<name>A0A9D1HTZ1_9FIRM</name>
<dbReference type="SUPFAM" id="SSF51556">
    <property type="entry name" value="Metallo-dependent hydrolases"/>
    <property type="match status" value="1"/>
</dbReference>
<dbReference type="InterPro" id="IPR032466">
    <property type="entry name" value="Metal_Hydrolase"/>
</dbReference>
<dbReference type="InterPro" id="IPR051781">
    <property type="entry name" value="Metallo-dep_Hydrolase"/>
</dbReference>
<feature type="domain" description="Amidohydrolase-related" evidence="1">
    <location>
        <begin position="60"/>
        <end position="416"/>
    </location>
</feature>
<sequence>MKKKENFVVRGCALVDVTRECEVVRDTDIFVRDGIIERISPTDEGSDVTDYKVIDARGLYAMPGLINAHAHLFGTGAPSKILSGGGAQKLVLKITRSAIGPAILRALVRSSCAQELNSGVTTLRSLGDFRFSDIEVRDEIRKGKGKAAGLNLLVSGPALTAPGGHGDGTFALTASAPSEFAALVAQNVMNGADVVKICITGGVTDAKKKGEPGEVKMTEEQVKAACDRAHKLGKKVAAHIQSPLGVEIAAKCGVDTIEHGAHMSAEAAAALKARGGAVVATYTPAYPYFKLPPEVTKLDDIRVFNSGIVLDGMTQCVKDAYAAGITVGMGTDASCPFSTQYGMWREIIYFAKLGGFGVKAALKAATIGNAAVVGESERTGSLEVGKRADILLLSRSPVSHPETLRAPKTVIAGGRVIEHPAVKRNEKMEKILDKLMEEM</sequence>
<reference evidence="2" key="2">
    <citation type="journal article" date="2021" name="PeerJ">
        <title>Extensive microbial diversity within the chicken gut microbiome revealed by metagenomics and culture.</title>
        <authorList>
            <person name="Gilroy R."/>
            <person name="Ravi A."/>
            <person name="Getino M."/>
            <person name="Pursley I."/>
            <person name="Horton D.L."/>
            <person name="Alikhan N.F."/>
            <person name="Baker D."/>
            <person name="Gharbi K."/>
            <person name="Hall N."/>
            <person name="Watson M."/>
            <person name="Adriaenssens E.M."/>
            <person name="Foster-Nyarko E."/>
            <person name="Jarju S."/>
            <person name="Secka A."/>
            <person name="Antonio M."/>
            <person name="Oren A."/>
            <person name="Chaudhuri R.R."/>
            <person name="La Ragione R."/>
            <person name="Hildebrand F."/>
            <person name="Pallen M.J."/>
        </authorList>
    </citation>
    <scope>NUCLEOTIDE SEQUENCE</scope>
    <source>
        <strain evidence="2">1063</strain>
    </source>
</reference>
<dbReference type="SUPFAM" id="SSF51338">
    <property type="entry name" value="Composite domain of metallo-dependent hydrolases"/>
    <property type="match status" value="1"/>
</dbReference>
<dbReference type="EMBL" id="DVMN01000098">
    <property type="protein sequence ID" value="HIU21663.1"/>
    <property type="molecule type" value="Genomic_DNA"/>
</dbReference>